<dbReference type="Proteomes" id="UP000541347">
    <property type="component" value="Unassembled WGS sequence"/>
</dbReference>
<reference evidence="2 3" key="1">
    <citation type="submission" date="2020-01" db="EMBL/GenBank/DDBJ databases">
        <authorList>
            <person name="Peng S.Y."/>
            <person name="Li J."/>
            <person name="Wang M."/>
            <person name="Wang L."/>
            <person name="Wang C.Q."/>
            <person name="Wang J.R."/>
        </authorList>
    </citation>
    <scope>NUCLEOTIDE SEQUENCE [LARGE SCALE GENOMIC DNA]</scope>
    <source>
        <strain evidence="2 3">XCT-34</strain>
    </source>
</reference>
<sequence length="198" mass="20912">MSRRLLVRLSLYGLASLFLAGIVHIFVILTVPGHVRAEAFARLARLGPDRSFHVLPAVAPGAEALPMLDPEMSHALCWFRLADGPVRLSASVSSPFWSMALFNGGGEVVYSLNNRTSGSGELAMLVLSTAQLSILRENPPDNLDELIVIETDQAEGFVLLRAFVGDRPAAGLVRDGLAGARCETLASASPAPAPTPGG</sequence>
<dbReference type="EMBL" id="JAABLP010000001">
    <property type="protein sequence ID" value="NBN62912.1"/>
    <property type="molecule type" value="Genomic_DNA"/>
</dbReference>
<evidence type="ECO:0000259" key="1">
    <source>
        <dbReference type="Pfam" id="PF06863"/>
    </source>
</evidence>
<gene>
    <name evidence="2" type="ORF">GWI71_04380</name>
</gene>
<comment type="caution">
    <text evidence="2">The sequence shown here is derived from an EMBL/GenBank/DDBJ whole genome shotgun (WGS) entry which is preliminary data.</text>
</comment>
<dbReference type="InterPro" id="IPR010679">
    <property type="entry name" value="DUF1254"/>
</dbReference>
<accession>A0ABW9ZIP5</accession>
<dbReference type="PIRSF" id="PIRSF010244">
    <property type="entry name" value="UCP010244_imp"/>
    <property type="match status" value="1"/>
</dbReference>
<name>A0ABW9ZIP5_9HYPH</name>
<evidence type="ECO:0000313" key="3">
    <source>
        <dbReference type="Proteomes" id="UP000541347"/>
    </source>
</evidence>
<dbReference type="RefSeq" id="WP_161674258.1">
    <property type="nucleotide sequence ID" value="NZ_JAABLP010000001.1"/>
</dbReference>
<dbReference type="Pfam" id="PF06863">
    <property type="entry name" value="DUF1254"/>
    <property type="match status" value="1"/>
</dbReference>
<organism evidence="2 3">
    <name type="scientific">Pannonibacter tanglangensis</name>
    <dbReference type="NCBI Taxonomy" id="2750084"/>
    <lineage>
        <taxon>Bacteria</taxon>
        <taxon>Pseudomonadati</taxon>
        <taxon>Pseudomonadota</taxon>
        <taxon>Alphaproteobacteria</taxon>
        <taxon>Hyphomicrobiales</taxon>
        <taxon>Stappiaceae</taxon>
        <taxon>Pannonibacter</taxon>
    </lineage>
</organism>
<proteinExistence type="predicted"/>
<keyword evidence="3" id="KW-1185">Reference proteome</keyword>
<feature type="domain" description="DUF1254" evidence="1">
    <location>
        <begin position="67"/>
        <end position="170"/>
    </location>
</feature>
<protein>
    <submittedName>
        <fullName evidence="2">DUF1254 domain-containing protein</fullName>
    </submittedName>
</protein>
<evidence type="ECO:0000313" key="2">
    <source>
        <dbReference type="EMBL" id="NBN62912.1"/>
    </source>
</evidence>
<dbReference type="InterPro" id="IPR014456">
    <property type="entry name" value="UCP010244_IM"/>
</dbReference>